<organism evidence="2 3">
    <name type="scientific">Takifugu flavidus</name>
    <name type="common">sansaifugu</name>
    <dbReference type="NCBI Taxonomy" id="433684"/>
    <lineage>
        <taxon>Eukaryota</taxon>
        <taxon>Metazoa</taxon>
        <taxon>Chordata</taxon>
        <taxon>Craniata</taxon>
        <taxon>Vertebrata</taxon>
        <taxon>Euteleostomi</taxon>
        <taxon>Actinopterygii</taxon>
        <taxon>Neopterygii</taxon>
        <taxon>Teleostei</taxon>
        <taxon>Neoteleostei</taxon>
        <taxon>Acanthomorphata</taxon>
        <taxon>Eupercaria</taxon>
        <taxon>Tetraodontiformes</taxon>
        <taxon>Tetradontoidea</taxon>
        <taxon>Tetraodontidae</taxon>
        <taxon>Takifugu</taxon>
    </lineage>
</organism>
<reference evidence="2 3" key="1">
    <citation type="submission" date="2019-04" db="EMBL/GenBank/DDBJ databases">
        <title>Chromosome genome assembly for Takifugu flavidus.</title>
        <authorList>
            <person name="Xiao S."/>
        </authorList>
    </citation>
    <scope>NUCLEOTIDE SEQUENCE [LARGE SCALE GENOMIC DNA]</scope>
    <source>
        <strain evidence="2">HTHZ2018</strain>
        <tissue evidence="2">Muscle</tissue>
    </source>
</reference>
<sequence>MVALPAGAAGNLFLTTYQVRKVLKKNTLLKSCANQLCGIFSHTFILSLELGRVAAVEDVLHRPSAEDTAPQGAQQLQAGSSDVSSDEDAGETHPRPLCIQHHPAQAAGGQAVDHHLRTWILEYLTQRPQFVTKFSDDSAAVGLITDGDDTEYRGLIQNFVDWSLRDNLQINASKTKELHHGQGQEEEGQLCPGMSPGLSGGGGKQEDDG</sequence>
<keyword evidence="3" id="KW-1185">Reference proteome</keyword>
<feature type="region of interest" description="Disordered" evidence="1">
    <location>
        <begin position="64"/>
        <end position="96"/>
    </location>
</feature>
<dbReference type="EMBL" id="RHFK02000021">
    <property type="protein sequence ID" value="TWW56158.1"/>
    <property type="molecule type" value="Genomic_DNA"/>
</dbReference>
<feature type="region of interest" description="Disordered" evidence="1">
    <location>
        <begin position="176"/>
        <end position="209"/>
    </location>
</feature>
<name>A0A5C6MNM0_9TELE</name>
<dbReference type="AlphaFoldDB" id="A0A5C6MNM0"/>
<feature type="compositionally biased region" description="Polar residues" evidence="1">
    <location>
        <begin position="71"/>
        <end position="83"/>
    </location>
</feature>
<evidence type="ECO:0008006" key="4">
    <source>
        <dbReference type="Google" id="ProtNLM"/>
    </source>
</evidence>
<gene>
    <name evidence="2" type="ORF">D4764_08G0001450</name>
</gene>
<proteinExistence type="predicted"/>
<comment type="caution">
    <text evidence="2">The sequence shown here is derived from an EMBL/GenBank/DDBJ whole genome shotgun (WGS) entry which is preliminary data.</text>
</comment>
<evidence type="ECO:0000313" key="2">
    <source>
        <dbReference type="EMBL" id="TWW56158.1"/>
    </source>
</evidence>
<dbReference type="Proteomes" id="UP000324091">
    <property type="component" value="Chromosome 8"/>
</dbReference>
<evidence type="ECO:0000313" key="3">
    <source>
        <dbReference type="Proteomes" id="UP000324091"/>
    </source>
</evidence>
<evidence type="ECO:0000256" key="1">
    <source>
        <dbReference type="SAM" id="MobiDB-lite"/>
    </source>
</evidence>
<protein>
    <recommendedName>
        <fullName evidence="4">Reverse transcriptase domain-containing protein</fullName>
    </recommendedName>
</protein>
<accession>A0A5C6MNM0</accession>